<protein>
    <recommendedName>
        <fullName evidence="1">SAP domain-containing protein</fullName>
    </recommendedName>
</protein>
<dbReference type="Gene3D" id="1.10.720.30">
    <property type="entry name" value="SAP domain"/>
    <property type="match status" value="1"/>
</dbReference>
<evidence type="ECO:0000313" key="2">
    <source>
        <dbReference type="EMBL" id="KMQ87016.1"/>
    </source>
</evidence>
<comment type="caution">
    <text evidence="2">The sequence shown here is derived from an EMBL/GenBank/DDBJ whole genome shotgun (WGS) entry which is preliminary data.</text>
</comment>
<reference evidence="2 3" key="1">
    <citation type="submission" date="2015-04" db="EMBL/GenBank/DDBJ databases">
        <title>Lasius niger genome sequencing.</title>
        <authorList>
            <person name="Konorov E.A."/>
            <person name="Nikitin M.A."/>
            <person name="Kirill M.V."/>
            <person name="Chang P."/>
        </authorList>
    </citation>
    <scope>NUCLEOTIDE SEQUENCE [LARGE SCALE GENOMIC DNA]</scope>
    <source>
        <tissue evidence="2">Whole</tissue>
    </source>
</reference>
<dbReference type="InterPro" id="IPR003034">
    <property type="entry name" value="SAP_dom"/>
</dbReference>
<dbReference type="EMBL" id="LBMM01011120">
    <property type="protein sequence ID" value="KMQ87016.1"/>
    <property type="molecule type" value="Genomic_DNA"/>
</dbReference>
<organism evidence="2 3">
    <name type="scientific">Lasius niger</name>
    <name type="common">Black garden ant</name>
    <dbReference type="NCBI Taxonomy" id="67767"/>
    <lineage>
        <taxon>Eukaryota</taxon>
        <taxon>Metazoa</taxon>
        <taxon>Ecdysozoa</taxon>
        <taxon>Arthropoda</taxon>
        <taxon>Hexapoda</taxon>
        <taxon>Insecta</taxon>
        <taxon>Pterygota</taxon>
        <taxon>Neoptera</taxon>
        <taxon>Endopterygota</taxon>
        <taxon>Hymenoptera</taxon>
        <taxon>Apocrita</taxon>
        <taxon>Aculeata</taxon>
        <taxon>Formicoidea</taxon>
        <taxon>Formicidae</taxon>
        <taxon>Formicinae</taxon>
        <taxon>Lasius</taxon>
        <taxon>Lasius</taxon>
    </lineage>
</organism>
<proteinExistence type="predicted"/>
<dbReference type="SUPFAM" id="SSF68906">
    <property type="entry name" value="SAP domain"/>
    <property type="match status" value="1"/>
</dbReference>
<dbReference type="AlphaFoldDB" id="A0A0J7K9V1"/>
<evidence type="ECO:0000259" key="1">
    <source>
        <dbReference type="PROSITE" id="PS50800"/>
    </source>
</evidence>
<dbReference type="Proteomes" id="UP000036403">
    <property type="component" value="Unassembled WGS sequence"/>
</dbReference>
<dbReference type="OrthoDB" id="445357at2759"/>
<name>A0A0J7K9V1_LASNI</name>
<accession>A0A0J7K9V1</accession>
<evidence type="ECO:0000313" key="3">
    <source>
        <dbReference type="Proteomes" id="UP000036403"/>
    </source>
</evidence>
<dbReference type="Pfam" id="PF02037">
    <property type="entry name" value="SAP"/>
    <property type="match status" value="1"/>
</dbReference>
<feature type="domain" description="SAP" evidence="1">
    <location>
        <begin position="1"/>
        <end position="35"/>
    </location>
</feature>
<sequence>MSTLTVAEFKEKLKSRNLSTAGTKIELVKRLTEAGVLTEELQVTGYASGEEYEMQPDEPQQRTSAQTTVSALREIELLRRERDLTAHEAELLRRELELLKMSAIPEEDALVRASVKKWQELKDLVGKFNGNNLDFDR</sequence>
<keyword evidence="3" id="KW-1185">Reference proteome</keyword>
<dbReference type="InterPro" id="IPR036361">
    <property type="entry name" value="SAP_dom_sf"/>
</dbReference>
<dbReference type="PROSITE" id="PS50800">
    <property type="entry name" value="SAP"/>
    <property type="match status" value="1"/>
</dbReference>
<gene>
    <name evidence="2" type="ORF">RF55_13821</name>
</gene>
<dbReference type="PaxDb" id="67767-A0A0J7K9V1"/>
<dbReference type="SMART" id="SM00513">
    <property type="entry name" value="SAP"/>
    <property type="match status" value="1"/>
</dbReference>